<dbReference type="GO" id="GO:0097157">
    <property type="term" value="F:pre-mRNA intronic binding"/>
    <property type="evidence" value="ECO:0007669"/>
    <property type="project" value="TreeGrafter"/>
</dbReference>
<accession>A0A8C6Y2X9</accession>
<dbReference type="GeneTree" id="ENSGT00530000063786"/>
<organism evidence="2 3">
    <name type="scientific">Naja naja</name>
    <name type="common">Indian cobra</name>
    <dbReference type="NCBI Taxonomy" id="35670"/>
    <lineage>
        <taxon>Eukaryota</taxon>
        <taxon>Metazoa</taxon>
        <taxon>Chordata</taxon>
        <taxon>Craniata</taxon>
        <taxon>Vertebrata</taxon>
        <taxon>Euteleostomi</taxon>
        <taxon>Lepidosauria</taxon>
        <taxon>Squamata</taxon>
        <taxon>Bifurcata</taxon>
        <taxon>Unidentata</taxon>
        <taxon>Episquamata</taxon>
        <taxon>Toxicofera</taxon>
        <taxon>Serpentes</taxon>
        <taxon>Colubroidea</taxon>
        <taxon>Elapidae</taxon>
        <taxon>Elapinae</taxon>
        <taxon>Naja</taxon>
    </lineage>
</organism>
<dbReference type="GO" id="GO:0030626">
    <property type="term" value="F:U12 snRNA binding"/>
    <property type="evidence" value="ECO:0007669"/>
    <property type="project" value="TreeGrafter"/>
</dbReference>
<reference evidence="2" key="1">
    <citation type="submission" date="2025-08" db="UniProtKB">
        <authorList>
            <consortium name="Ensembl"/>
        </authorList>
    </citation>
    <scope>IDENTIFICATION</scope>
</reference>
<dbReference type="OMA" id="CTLGEYI"/>
<reference evidence="2" key="2">
    <citation type="submission" date="2025-09" db="UniProtKB">
        <authorList>
            <consortium name="Ensembl"/>
        </authorList>
    </citation>
    <scope>IDENTIFICATION</scope>
</reference>
<sequence>GRGEGEGEPATAGASPCLFRRCGGEEAAAAEELETEGERQLKRLLRHQLDTAASLEQCVAKRHRFVPAAVYRPFGEEAAGARTLPEFRALQESSGEAASLQELGLSDAEILLWRQRAQKVAGWGLRGRRPGCRGGPAFRAALPVRLRGLPGRREGGLRLSATPPPCLLQGPGLGAAPEATRDRIRAIQEKIAERQRILSLPQHFAGSKSLSRREMEIENALFQGADRHPFLRMLYRPDEAQPKVASEIGPTSQLDAVYRQLLSEPLPSQRPLEPLKCPQKVLGSSCSTPFSSLGAAAPAAVEPVMVTEPVVCVPEEDILRSRLSREEIRRIPRFSSYSPGEPSKVLYMKNLSRNATVKDLLPLFSRFQEKDAPPLHLRLLSGRMRGQAFLTFPSKYLASVGGLGWAGPVSSLLH</sequence>
<keyword evidence="3" id="KW-1185">Reference proteome</keyword>
<dbReference type="InterPro" id="IPR012677">
    <property type="entry name" value="Nucleotide-bd_a/b_plait_sf"/>
</dbReference>
<dbReference type="InterPro" id="IPR035979">
    <property type="entry name" value="RBD_domain_sf"/>
</dbReference>
<dbReference type="Ensembl" id="ENSNNAT00000022962.1">
    <property type="protein sequence ID" value="ENSNNAP00000021906.1"/>
    <property type="gene ID" value="ENSNNAG00000014468.1"/>
</dbReference>
<dbReference type="GO" id="GO:0000398">
    <property type="term" value="P:mRNA splicing, via spliceosome"/>
    <property type="evidence" value="ECO:0007669"/>
    <property type="project" value="TreeGrafter"/>
</dbReference>
<dbReference type="AlphaFoldDB" id="A0A8C6Y2X9"/>
<dbReference type="Proteomes" id="UP000694559">
    <property type="component" value="Unplaced"/>
</dbReference>
<name>A0A8C6Y2X9_NAJNA</name>
<gene>
    <name evidence="2" type="primary">RBM41</name>
</gene>
<evidence type="ECO:0000313" key="2">
    <source>
        <dbReference type="Ensembl" id="ENSNNAP00000021906.1"/>
    </source>
</evidence>
<dbReference type="GO" id="GO:0005689">
    <property type="term" value="C:U12-type spliceosomal complex"/>
    <property type="evidence" value="ECO:0007669"/>
    <property type="project" value="TreeGrafter"/>
</dbReference>
<dbReference type="OrthoDB" id="277802at2759"/>
<proteinExistence type="predicted"/>
<keyword evidence="1" id="KW-0694">RNA-binding</keyword>
<dbReference type="PANTHER" id="PTHR16105">
    <property type="entry name" value="RNA-BINDING REGION-CONTAINING PROTEIN 3"/>
    <property type="match status" value="1"/>
</dbReference>
<dbReference type="InterPro" id="IPR045164">
    <property type="entry name" value="RBM41/RNPC3"/>
</dbReference>
<protein>
    <submittedName>
        <fullName evidence="2">RNA binding motif protein 41</fullName>
    </submittedName>
</protein>
<dbReference type="Gene3D" id="3.30.70.330">
    <property type="match status" value="1"/>
</dbReference>
<evidence type="ECO:0000313" key="3">
    <source>
        <dbReference type="Proteomes" id="UP000694559"/>
    </source>
</evidence>
<dbReference type="PANTHER" id="PTHR16105:SF2">
    <property type="entry name" value="RNA-BINDING PROTEIN 41"/>
    <property type="match status" value="1"/>
</dbReference>
<dbReference type="SUPFAM" id="SSF54928">
    <property type="entry name" value="RNA-binding domain, RBD"/>
    <property type="match status" value="1"/>
</dbReference>
<evidence type="ECO:0000256" key="1">
    <source>
        <dbReference type="ARBA" id="ARBA00022884"/>
    </source>
</evidence>